<keyword evidence="8" id="KW-1185">Reference proteome</keyword>
<dbReference type="EMBL" id="SJPN01000004">
    <property type="protein sequence ID" value="TWU02197.1"/>
    <property type="molecule type" value="Genomic_DNA"/>
</dbReference>
<comment type="caution">
    <text evidence="7">The sequence shown here is derived from an EMBL/GenBank/DDBJ whole genome shotgun (WGS) entry which is preliminary data.</text>
</comment>
<feature type="signal peptide" evidence="2">
    <location>
        <begin position="1"/>
        <end position="24"/>
    </location>
</feature>
<dbReference type="Pfam" id="PF07631">
    <property type="entry name" value="PSD4"/>
    <property type="match status" value="1"/>
</dbReference>
<dbReference type="Pfam" id="PF07635">
    <property type="entry name" value="PSCyt1"/>
    <property type="match status" value="1"/>
</dbReference>
<dbReference type="AlphaFoldDB" id="A0A5C6AS09"/>
<dbReference type="Pfam" id="PF07627">
    <property type="entry name" value="PSCyt3"/>
    <property type="match status" value="1"/>
</dbReference>
<evidence type="ECO:0000259" key="5">
    <source>
        <dbReference type="Pfam" id="PF07631"/>
    </source>
</evidence>
<feature type="domain" description="DUF1588" evidence="4">
    <location>
        <begin position="668"/>
        <end position="763"/>
    </location>
</feature>
<keyword evidence="1" id="KW-0175">Coiled coil</keyword>
<proteinExistence type="predicted"/>
<protein>
    <recommendedName>
        <fullName evidence="9">Planctomycete cytochrome C</fullName>
    </recommendedName>
</protein>
<dbReference type="Proteomes" id="UP000320176">
    <property type="component" value="Unassembled WGS sequence"/>
</dbReference>
<dbReference type="Pfam" id="PF07624">
    <property type="entry name" value="PSD2"/>
    <property type="match status" value="1"/>
</dbReference>
<evidence type="ECO:0000259" key="6">
    <source>
        <dbReference type="Pfam" id="PF07635"/>
    </source>
</evidence>
<dbReference type="InterPro" id="IPR013042">
    <property type="entry name" value="DUF1592"/>
</dbReference>
<gene>
    <name evidence="7" type="ORF">Pla52n_32460</name>
</gene>
<feature type="coiled-coil region" evidence="1">
    <location>
        <begin position="543"/>
        <end position="620"/>
    </location>
</feature>
<feature type="domain" description="Cytochrome C Planctomycete-type" evidence="6">
    <location>
        <begin position="49"/>
        <end position="94"/>
    </location>
</feature>
<feature type="domain" description="DUF1585" evidence="3">
    <location>
        <begin position="785"/>
        <end position="854"/>
    </location>
</feature>
<evidence type="ECO:0000256" key="2">
    <source>
        <dbReference type="SAM" id="SignalP"/>
    </source>
</evidence>
<name>A0A5C6AS09_9BACT</name>
<dbReference type="InterPro" id="IPR011429">
    <property type="entry name" value="Cyt_c_Planctomycete-type"/>
</dbReference>
<evidence type="ECO:0000313" key="7">
    <source>
        <dbReference type="EMBL" id="TWU02197.1"/>
    </source>
</evidence>
<evidence type="ECO:0000259" key="4">
    <source>
        <dbReference type="Pfam" id="PF07627"/>
    </source>
</evidence>
<accession>A0A5C6AS09</accession>
<feature type="domain" description="DUF1592" evidence="5">
    <location>
        <begin position="407"/>
        <end position="534"/>
    </location>
</feature>
<keyword evidence="2" id="KW-0732">Signal</keyword>
<evidence type="ECO:0000256" key="1">
    <source>
        <dbReference type="SAM" id="Coils"/>
    </source>
</evidence>
<dbReference type="InterPro" id="IPR013039">
    <property type="entry name" value="DUF1588"/>
</dbReference>
<dbReference type="InterPro" id="IPR011478">
    <property type="entry name" value="DUF1585"/>
</dbReference>
<evidence type="ECO:0000259" key="3">
    <source>
        <dbReference type="Pfam" id="PF07624"/>
    </source>
</evidence>
<organism evidence="7 8">
    <name type="scientific">Stieleria varia</name>
    <dbReference type="NCBI Taxonomy" id="2528005"/>
    <lineage>
        <taxon>Bacteria</taxon>
        <taxon>Pseudomonadati</taxon>
        <taxon>Planctomycetota</taxon>
        <taxon>Planctomycetia</taxon>
        <taxon>Pirellulales</taxon>
        <taxon>Pirellulaceae</taxon>
        <taxon>Stieleria</taxon>
    </lineage>
</organism>
<reference evidence="7 8" key="1">
    <citation type="submission" date="2019-02" db="EMBL/GenBank/DDBJ databases">
        <title>Deep-cultivation of Planctomycetes and their phenomic and genomic characterization uncovers novel biology.</title>
        <authorList>
            <person name="Wiegand S."/>
            <person name="Jogler M."/>
            <person name="Boedeker C."/>
            <person name="Pinto D."/>
            <person name="Vollmers J."/>
            <person name="Rivas-Marin E."/>
            <person name="Kohn T."/>
            <person name="Peeters S.H."/>
            <person name="Heuer A."/>
            <person name="Rast P."/>
            <person name="Oberbeckmann S."/>
            <person name="Bunk B."/>
            <person name="Jeske O."/>
            <person name="Meyerdierks A."/>
            <person name="Storesund J.E."/>
            <person name="Kallscheuer N."/>
            <person name="Luecker S."/>
            <person name="Lage O.M."/>
            <person name="Pohl T."/>
            <person name="Merkel B.J."/>
            <person name="Hornburger P."/>
            <person name="Mueller R.-W."/>
            <person name="Bruemmer F."/>
            <person name="Labrenz M."/>
            <person name="Spormann A.M."/>
            <person name="Op Den Camp H."/>
            <person name="Overmann J."/>
            <person name="Amann R."/>
            <person name="Jetten M.S.M."/>
            <person name="Mascher T."/>
            <person name="Medema M.H."/>
            <person name="Devos D.P."/>
            <person name="Kaster A.-K."/>
            <person name="Ovreas L."/>
            <person name="Rohde M."/>
            <person name="Galperin M.Y."/>
            <person name="Jogler C."/>
        </authorList>
    </citation>
    <scope>NUCLEOTIDE SEQUENCE [LARGE SCALE GENOMIC DNA]</scope>
    <source>
        <strain evidence="7 8">Pla52n</strain>
    </source>
</reference>
<evidence type="ECO:0000313" key="8">
    <source>
        <dbReference type="Proteomes" id="UP000320176"/>
    </source>
</evidence>
<sequence length="861" mass="96155" precursor="true">MNKATFFIPLAFILCFGVASQSSAETYIPGQKTGKTFASFVKPFLTSHCVDCHGDSDPEGGLSLHDLGPVDEINAGIWRSVWAQVALKEMPPEDAEELEVVPRLQLTDWIVDELTRVMQDKGGFRDHLDPNKGNFVDHELLFGPLPEEIKLVPTSSPARIWRVTPQEHITRLNELINSEPEFDPAKPGLRTRGDVVPTNHGGELKLYFGVDRIIQWQGGTVAYATSVKSVPAVLSSARNHGLENYPDFYTVNGAEATQIMGVASDIIRYMAYGPLSIAQPYQITDDPKSIADKMKGDLRGLPTSLVYSTKVVRPLTPVYDLMSQEGFDNDRLRAAVDYLFEALTFRPPNQNESDGYLTIVKQSIDKLGKEDGAVLGLSAIFLDRDALFRPELVKNGKPDEHGRVMMKDWELGLAVNHALRYIKPDETLRQAIIGGRMQTRDDVRREVERMLADDSIRKPRVLRFFRDFFDYDLGGYICKDNRALAETGVSNRGTDHYRAMFDATASTDRLIELILQEDTDVLKQLLTTDKVVATPSDKVYFGKQRTAEEKAAAQREAKKQAAEKAERETAELAAAKQELAELQAFIEANSGEEKSKRKELAEKKRAVAAAEKKLDAATKGKRGGNENFSVATADLNGPPIFARVSHRSFGAGSMKPERILATAPADQRLGILTHPSWLVSHSDAMDNHAIRRGRWIRERLLGGGIPDVPITVDAMLPDEPKNTLRERMRVTRETYCWTCHQKMDPLGLPFEMFNHAGLFRETELGKPVDTSGEVINSGDSRLDGEVDNAIDLIKRLAESERVEQVFVRHAFRFWMGRNETLNDAPALQAAYRAYKDNGGSMNALITSLLTSDAFLYRTEQD</sequence>
<evidence type="ECO:0008006" key="9">
    <source>
        <dbReference type="Google" id="ProtNLM"/>
    </source>
</evidence>
<feature type="chain" id="PRO_5023025175" description="Planctomycete cytochrome C" evidence="2">
    <location>
        <begin position="25"/>
        <end position="861"/>
    </location>
</feature>